<evidence type="ECO:0000256" key="1">
    <source>
        <dbReference type="ARBA" id="ARBA00005125"/>
    </source>
</evidence>
<evidence type="ECO:0000259" key="3">
    <source>
        <dbReference type="Pfam" id="PF01370"/>
    </source>
</evidence>
<name>A0A437JNK9_9BURK</name>
<evidence type="ECO:0000256" key="2">
    <source>
        <dbReference type="ARBA" id="ARBA00007637"/>
    </source>
</evidence>
<protein>
    <submittedName>
        <fullName evidence="4">NAD(P)-dependent oxidoreductase</fullName>
    </submittedName>
</protein>
<comment type="pathway">
    <text evidence="1">Bacterial outer membrane biogenesis; LPS O-antigen biosynthesis.</text>
</comment>
<dbReference type="InterPro" id="IPR036291">
    <property type="entry name" value="NAD(P)-bd_dom_sf"/>
</dbReference>
<dbReference type="RefSeq" id="WP_128200871.1">
    <property type="nucleotide sequence ID" value="NZ_SACT01000010.1"/>
</dbReference>
<dbReference type="Proteomes" id="UP000288178">
    <property type="component" value="Unassembled WGS sequence"/>
</dbReference>
<dbReference type="Gene3D" id="3.40.50.720">
    <property type="entry name" value="NAD(P)-binding Rossmann-like Domain"/>
    <property type="match status" value="1"/>
</dbReference>
<dbReference type="PANTHER" id="PTHR43000">
    <property type="entry name" value="DTDP-D-GLUCOSE 4,6-DEHYDRATASE-RELATED"/>
    <property type="match status" value="1"/>
</dbReference>
<dbReference type="SUPFAM" id="SSF51735">
    <property type="entry name" value="NAD(P)-binding Rossmann-fold domains"/>
    <property type="match status" value="1"/>
</dbReference>
<feature type="domain" description="NAD-dependent epimerase/dehydratase" evidence="3">
    <location>
        <begin position="3"/>
        <end position="212"/>
    </location>
</feature>
<gene>
    <name evidence="4" type="ORF">ENE75_22370</name>
</gene>
<dbReference type="Pfam" id="PF01370">
    <property type="entry name" value="Epimerase"/>
    <property type="match status" value="1"/>
</dbReference>
<comment type="caution">
    <text evidence="4">The sequence shown here is derived from an EMBL/GenBank/DDBJ whole genome shotgun (WGS) entry which is preliminary data.</text>
</comment>
<dbReference type="OrthoDB" id="9801056at2"/>
<evidence type="ECO:0000313" key="4">
    <source>
        <dbReference type="EMBL" id="RVT48441.1"/>
    </source>
</evidence>
<dbReference type="InterPro" id="IPR001509">
    <property type="entry name" value="Epimerase_deHydtase"/>
</dbReference>
<organism evidence="4 5">
    <name type="scientific">Rubrivivax albus</name>
    <dbReference type="NCBI Taxonomy" id="2499835"/>
    <lineage>
        <taxon>Bacteria</taxon>
        <taxon>Pseudomonadati</taxon>
        <taxon>Pseudomonadota</taxon>
        <taxon>Betaproteobacteria</taxon>
        <taxon>Burkholderiales</taxon>
        <taxon>Sphaerotilaceae</taxon>
        <taxon>Rubrivivax</taxon>
    </lineage>
</organism>
<proteinExistence type="inferred from homology"/>
<evidence type="ECO:0000313" key="5">
    <source>
        <dbReference type="Proteomes" id="UP000288178"/>
    </source>
</evidence>
<keyword evidence="5" id="KW-1185">Reference proteome</keyword>
<dbReference type="AlphaFoldDB" id="A0A437JNK9"/>
<reference evidence="4 5" key="1">
    <citation type="submission" date="2019-01" db="EMBL/GenBank/DDBJ databases">
        <authorList>
            <person name="Chen W.-M."/>
        </authorList>
    </citation>
    <scope>NUCLEOTIDE SEQUENCE [LARGE SCALE GENOMIC DNA]</scope>
    <source>
        <strain evidence="4 5">ICH-3</strain>
    </source>
</reference>
<sequence>MKILVTGSSGHLGDALVRTLRAQGHDVVGLDIVPAVGTDVVGSIVDRALVARCMQGVDAVLHTATLHKPHVHLHSRQAFVDVNVSGTLNLLEAGAAGQVRAFVFTSTTSTFGDALSPPPPAPAAWITEDVAPVPKNIYGATKVAAEDLCRLFHRNHGLPVVVLRTSRFFPEGDDDEHRRLGFDPMNLKVVELLHRRVDLQDVVDAHLLAMQRAADIGFDRFIISATSPFEPTDLDLLRGQASAVLRRVAPGFEPVFAARGWRMLEDIDRVYVNARARQVLGWQPRYHFGRALADLTQGRDPRSPLTLAIGHKGYHPGRTDGGIYSTPTG</sequence>
<dbReference type="EMBL" id="SACT01000010">
    <property type="protein sequence ID" value="RVT48441.1"/>
    <property type="molecule type" value="Genomic_DNA"/>
</dbReference>
<accession>A0A437JNK9</accession>
<comment type="similarity">
    <text evidence="2">Belongs to the NAD(P)-dependent epimerase/dehydratase family.</text>
</comment>